<proteinExistence type="predicted"/>
<dbReference type="CDD" id="cd02440">
    <property type="entry name" value="AdoMet_MTases"/>
    <property type="match status" value="1"/>
</dbReference>
<feature type="compositionally biased region" description="Polar residues" evidence="1">
    <location>
        <begin position="501"/>
        <end position="546"/>
    </location>
</feature>
<dbReference type="InterPro" id="IPR041698">
    <property type="entry name" value="Methyltransf_25"/>
</dbReference>
<feature type="region of interest" description="Disordered" evidence="1">
    <location>
        <begin position="1"/>
        <end position="118"/>
    </location>
</feature>
<reference evidence="3 4" key="1">
    <citation type="submission" date="2020-12" db="EMBL/GenBank/DDBJ databases">
        <title>Metabolic potential, ecology and presence of endohyphal bacteria is reflected in genomic diversity of Mucoromycotina.</title>
        <authorList>
            <person name="Muszewska A."/>
            <person name="Okrasinska A."/>
            <person name="Steczkiewicz K."/>
            <person name="Drgas O."/>
            <person name="Orlowska M."/>
            <person name="Perlinska-Lenart U."/>
            <person name="Aleksandrzak-Piekarczyk T."/>
            <person name="Szatraj K."/>
            <person name="Zielenkiewicz U."/>
            <person name="Pilsyk S."/>
            <person name="Malc E."/>
            <person name="Mieczkowski P."/>
            <person name="Kruszewska J.S."/>
            <person name="Biernat P."/>
            <person name="Pawlowska J."/>
        </authorList>
    </citation>
    <scope>NUCLEOTIDE SEQUENCE [LARGE SCALE GENOMIC DNA]</scope>
    <source>
        <strain evidence="3 4">CBS 142.35</strain>
    </source>
</reference>
<name>A0A8H7VJK1_9FUNG</name>
<evidence type="ECO:0000313" key="3">
    <source>
        <dbReference type="EMBL" id="KAG2221272.1"/>
    </source>
</evidence>
<dbReference type="EMBL" id="JAEPRB010000114">
    <property type="protein sequence ID" value="KAG2221272.1"/>
    <property type="molecule type" value="Genomic_DNA"/>
</dbReference>
<dbReference type="Pfam" id="PF13649">
    <property type="entry name" value="Methyltransf_25"/>
    <property type="match status" value="1"/>
</dbReference>
<feature type="compositionally biased region" description="Low complexity" evidence="1">
    <location>
        <begin position="91"/>
        <end position="109"/>
    </location>
</feature>
<feature type="compositionally biased region" description="Basic and acidic residues" evidence="1">
    <location>
        <begin position="562"/>
        <end position="571"/>
    </location>
</feature>
<dbReference type="Gene3D" id="3.40.50.150">
    <property type="entry name" value="Vaccinia Virus protein VP39"/>
    <property type="match status" value="1"/>
</dbReference>
<dbReference type="Proteomes" id="UP000646827">
    <property type="component" value="Unassembled WGS sequence"/>
</dbReference>
<organism evidence="3 4">
    <name type="scientific">Circinella minor</name>
    <dbReference type="NCBI Taxonomy" id="1195481"/>
    <lineage>
        <taxon>Eukaryota</taxon>
        <taxon>Fungi</taxon>
        <taxon>Fungi incertae sedis</taxon>
        <taxon>Mucoromycota</taxon>
        <taxon>Mucoromycotina</taxon>
        <taxon>Mucoromycetes</taxon>
        <taxon>Mucorales</taxon>
        <taxon>Lichtheimiaceae</taxon>
        <taxon>Circinella</taxon>
    </lineage>
</organism>
<feature type="domain" description="Methyltransferase" evidence="2">
    <location>
        <begin position="248"/>
        <end position="339"/>
    </location>
</feature>
<evidence type="ECO:0000259" key="2">
    <source>
        <dbReference type="Pfam" id="PF13649"/>
    </source>
</evidence>
<feature type="compositionally biased region" description="Low complexity" evidence="1">
    <location>
        <begin position="547"/>
        <end position="560"/>
    </location>
</feature>
<feature type="region of interest" description="Disordered" evidence="1">
    <location>
        <begin position="193"/>
        <end position="222"/>
    </location>
</feature>
<accession>A0A8H7VJK1</accession>
<evidence type="ECO:0000256" key="1">
    <source>
        <dbReference type="SAM" id="MobiDB-lite"/>
    </source>
</evidence>
<dbReference type="AlphaFoldDB" id="A0A8H7VJK1"/>
<sequence length="587" mass="66014">MGNLHSSFNDRHRSNVSTKSSSLPPRPPTPIASPPPTLPPRPPLTNPSINSPITSTTPPTPPTTTITPPSQLHTRPGFVRRTTMRLQNRLSTATTSTTSTMATTTTHTHNSIKKKKKRSFRNKEITMVDQNQHQHHPVITDDTNTYRLGRRHQNINTKYILPNDEVEQDRLTNLHFVLKHCFNGNYSAPIQDLLQQPSSSSPSWSHKNASTTTLPHGSIRSLSTRSTHSLSGLSSAMGSGGNKMQPRVLDIACGTGIWILEMASEFPQAQFYGIDLSTMYPADIKPLNTHFCQGDVLNGLPYLDNYFDYVHMSLVYNCFSFEDRKKLLNEIRRVLKPGGYVEFRDVDPIVRNPGPYTIEYIKPFSQLMHDKLDVDITWATNMCEHVQKFAGMTDLHHQVVSINFVSSSKLSTTFITALLAEWESYRSFSMDAYDLTSEEYSKVTQTIIEESKKQRSYLNYIMCWGRKPIVDVPSNTSIQHEYGTPPHISRYRPTTTTTTTIGTSSSPRQTMSNRTSIYNNNSVTSSIQALSSSTPTRLSPKSGTQCSSSLIPSSKNSPQSLRSKEEAIRRDKENASDIYQFVHGYIE</sequence>
<dbReference type="SUPFAM" id="SSF53335">
    <property type="entry name" value="S-adenosyl-L-methionine-dependent methyltransferases"/>
    <property type="match status" value="1"/>
</dbReference>
<dbReference type="InterPro" id="IPR029063">
    <property type="entry name" value="SAM-dependent_MTases_sf"/>
</dbReference>
<protein>
    <recommendedName>
        <fullName evidence="2">Methyltransferase domain-containing protein</fullName>
    </recommendedName>
</protein>
<dbReference type="PANTHER" id="PTHR43591">
    <property type="entry name" value="METHYLTRANSFERASE"/>
    <property type="match status" value="1"/>
</dbReference>
<feature type="compositionally biased region" description="Polar residues" evidence="1">
    <location>
        <begin position="206"/>
        <end position="215"/>
    </location>
</feature>
<comment type="caution">
    <text evidence="3">The sequence shown here is derived from an EMBL/GenBank/DDBJ whole genome shotgun (WGS) entry which is preliminary data.</text>
</comment>
<keyword evidence="4" id="KW-1185">Reference proteome</keyword>
<gene>
    <name evidence="3" type="ORF">INT45_012393</name>
</gene>
<feature type="compositionally biased region" description="Pro residues" evidence="1">
    <location>
        <begin position="24"/>
        <end position="45"/>
    </location>
</feature>
<evidence type="ECO:0000313" key="4">
    <source>
        <dbReference type="Proteomes" id="UP000646827"/>
    </source>
</evidence>
<feature type="compositionally biased region" description="Low complexity" evidence="1">
    <location>
        <begin position="46"/>
        <end position="70"/>
    </location>
</feature>
<dbReference type="OrthoDB" id="2013972at2759"/>
<feature type="region of interest" description="Disordered" evidence="1">
    <location>
        <begin position="481"/>
        <end position="571"/>
    </location>
</feature>